<accession>A0A2W5NND6</accession>
<name>A0A2W5NND6_9SPHN</name>
<gene>
    <name evidence="9" type="ORF">DI555_09915</name>
</gene>
<evidence type="ECO:0000313" key="10">
    <source>
        <dbReference type="Proteomes" id="UP000249082"/>
    </source>
</evidence>
<feature type="transmembrane region" description="Helical" evidence="7">
    <location>
        <begin position="91"/>
        <end position="109"/>
    </location>
</feature>
<keyword evidence="5 7" id="KW-1133">Transmembrane helix</keyword>
<dbReference type="Pfam" id="PF01757">
    <property type="entry name" value="Acyl_transf_3"/>
    <property type="match status" value="1"/>
</dbReference>
<feature type="transmembrane region" description="Helical" evidence="7">
    <location>
        <begin position="251"/>
        <end position="273"/>
    </location>
</feature>
<sequence length="397" mass="43090">MEEIPRTPAIAFGHCAKERWNLGGLPKKREDGLPETLNIDARRRSDAISVARVICILGVVYVHAWTGLTGYDLQLAHGTPQENLRWVLMDVFGRSAVPLLGLISGWLVAGSSRTFDWASHVGRKAKTILLPMVLWNALAILLVSGAAVATRIAAPTPQSLDWIFQEVFIASRNPDINVQMPFLRDLFLCMLLAPLLVRCGKRTLIAVALVAAVCQIAGYGPPIFMRASIPFFFTLGIIARRENLSDRIADWPIALALAPFAVLTAVQLYFTLVVDASPVSLPAATLDLSVRISAALAYWRISWGIAGTAARRPLLKIEPFAFFLFCSHLILIWLGGPLLGRLFGTLGSPLYPVYLVAQPLIVLLAVVLLATLLSRAAPGPARILSGGRLKGRKLAAA</sequence>
<organism evidence="9 10">
    <name type="scientific">Novosphingobium pentaromativorans</name>
    <dbReference type="NCBI Taxonomy" id="205844"/>
    <lineage>
        <taxon>Bacteria</taxon>
        <taxon>Pseudomonadati</taxon>
        <taxon>Pseudomonadota</taxon>
        <taxon>Alphaproteobacteria</taxon>
        <taxon>Sphingomonadales</taxon>
        <taxon>Sphingomonadaceae</taxon>
        <taxon>Novosphingobium</taxon>
    </lineage>
</organism>
<dbReference type="GO" id="GO:0009246">
    <property type="term" value="P:enterobacterial common antigen biosynthetic process"/>
    <property type="evidence" value="ECO:0007669"/>
    <property type="project" value="TreeGrafter"/>
</dbReference>
<comment type="subcellular location">
    <subcellularLocation>
        <location evidence="1">Cell membrane</location>
        <topology evidence="1">Multi-pass membrane protein</topology>
    </subcellularLocation>
</comment>
<evidence type="ECO:0000256" key="6">
    <source>
        <dbReference type="ARBA" id="ARBA00023136"/>
    </source>
</evidence>
<dbReference type="EMBL" id="QFPX01000007">
    <property type="protein sequence ID" value="PZQ54981.1"/>
    <property type="molecule type" value="Genomic_DNA"/>
</dbReference>
<feature type="transmembrane region" description="Helical" evidence="7">
    <location>
        <begin position="50"/>
        <end position="71"/>
    </location>
</feature>
<feature type="transmembrane region" description="Helical" evidence="7">
    <location>
        <begin position="351"/>
        <end position="373"/>
    </location>
</feature>
<comment type="similarity">
    <text evidence="2">Belongs to the acyltransferase 3 family.</text>
</comment>
<dbReference type="AlphaFoldDB" id="A0A2W5NND6"/>
<evidence type="ECO:0000256" key="3">
    <source>
        <dbReference type="ARBA" id="ARBA00022475"/>
    </source>
</evidence>
<feature type="domain" description="Acyltransferase 3" evidence="8">
    <location>
        <begin position="47"/>
        <end position="370"/>
    </location>
</feature>
<keyword evidence="6 7" id="KW-0472">Membrane</keyword>
<evidence type="ECO:0000256" key="4">
    <source>
        <dbReference type="ARBA" id="ARBA00022692"/>
    </source>
</evidence>
<keyword evidence="3" id="KW-1003">Cell membrane</keyword>
<dbReference type="GO" id="GO:0005886">
    <property type="term" value="C:plasma membrane"/>
    <property type="evidence" value="ECO:0007669"/>
    <property type="project" value="UniProtKB-SubCell"/>
</dbReference>
<evidence type="ECO:0000256" key="1">
    <source>
        <dbReference type="ARBA" id="ARBA00004651"/>
    </source>
</evidence>
<dbReference type="Proteomes" id="UP000249082">
    <property type="component" value="Unassembled WGS sequence"/>
</dbReference>
<proteinExistence type="inferred from homology"/>
<keyword evidence="4 7" id="KW-0812">Transmembrane</keyword>
<evidence type="ECO:0000256" key="7">
    <source>
        <dbReference type="SAM" id="Phobius"/>
    </source>
</evidence>
<dbReference type="PANTHER" id="PTHR40074">
    <property type="entry name" value="O-ACETYLTRANSFERASE WECH"/>
    <property type="match status" value="1"/>
</dbReference>
<dbReference type="InterPro" id="IPR002656">
    <property type="entry name" value="Acyl_transf_3_dom"/>
</dbReference>
<feature type="transmembrane region" description="Helical" evidence="7">
    <location>
        <begin position="224"/>
        <end position="239"/>
    </location>
</feature>
<dbReference type="GO" id="GO:0016413">
    <property type="term" value="F:O-acetyltransferase activity"/>
    <property type="evidence" value="ECO:0007669"/>
    <property type="project" value="TreeGrafter"/>
</dbReference>
<evidence type="ECO:0000313" key="9">
    <source>
        <dbReference type="EMBL" id="PZQ54981.1"/>
    </source>
</evidence>
<evidence type="ECO:0000256" key="2">
    <source>
        <dbReference type="ARBA" id="ARBA00007400"/>
    </source>
</evidence>
<feature type="transmembrane region" description="Helical" evidence="7">
    <location>
        <begin position="320"/>
        <end position="339"/>
    </location>
</feature>
<comment type="caution">
    <text evidence="9">The sequence shown here is derived from an EMBL/GenBank/DDBJ whole genome shotgun (WGS) entry which is preliminary data.</text>
</comment>
<evidence type="ECO:0000256" key="5">
    <source>
        <dbReference type="ARBA" id="ARBA00022989"/>
    </source>
</evidence>
<feature type="transmembrane region" description="Helical" evidence="7">
    <location>
        <begin position="279"/>
        <end position="299"/>
    </location>
</feature>
<keyword evidence="9" id="KW-0808">Transferase</keyword>
<feature type="transmembrane region" description="Helical" evidence="7">
    <location>
        <begin position="129"/>
        <end position="154"/>
    </location>
</feature>
<dbReference type="PANTHER" id="PTHR40074:SF2">
    <property type="entry name" value="O-ACETYLTRANSFERASE WECH"/>
    <property type="match status" value="1"/>
</dbReference>
<evidence type="ECO:0000259" key="8">
    <source>
        <dbReference type="Pfam" id="PF01757"/>
    </source>
</evidence>
<protein>
    <submittedName>
        <fullName evidence="9">Succinyltransferase</fullName>
    </submittedName>
</protein>
<reference evidence="9 10" key="1">
    <citation type="submission" date="2017-08" db="EMBL/GenBank/DDBJ databases">
        <title>Infants hospitalized years apart are colonized by the same room-sourced microbial strains.</title>
        <authorList>
            <person name="Brooks B."/>
            <person name="Olm M.R."/>
            <person name="Firek B.A."/>
            <person name="Baker R."/>
            <person name="Thomas B.C."/>
            <person name="Morowitz M.J."/>
            <person name="Banfield J.F."/>
        </authorList>
    </citation>
    <scope>NUCLEOTIDE SEQUENCE [LARGE SCALE GENOMIC DNA]</scope>
    <source>
        <strain evidence="9">S2_005_002_R2_33</strain>
    </source>
</reference>